<dbReference type="AlphaFoldDB" id="A0A2H3BBH2"/>
<evidence type="ECO:0000256" key="1">
    <source>
        <dbReference type="SAM" id="MobiDB-lite"/>
    </source>
</evidence>
<organism evidence="2 3">
    <name type="scientific">Armillaria solidipes</name>
    <dbReference type="NCBI Taxonomy" id="1076256"/>
    <lineage>
        <taxon>Eukaryota</taxon>
        <taxon>Fungi</taxon>
        <taxon>Dikarya</taxon>
        <taxon>Basidiomycota</taxon>
        <taxon>Agaricomycotina</taxon>
        <taxon>Agaricomycetes</taxon>
        <taxon>Agaricomycetidae</taxon>
        <taxon>Agaricales</taxon>
        <taxon>Marasmiineae</taxon>
        <taxon>Physalacriaceae</taxon>
        <taxon>Armillaria</taxon>
    </lineage>
</organism>
<proteinExistence type="predicted"/>
<reference evidence="3" key="1">
    <citation type="journal article" date="2017" name="Nat. Ecol. Evol.">
        <title>Genome expansion and lineage-specific genetic innovations in the forest pathogenic fungi Armillaria.</title>
        <authorList>
            <person name="Sipos G."/>
            <person name="Prasanna A.N."/>
            <person name="Walter M.C."/>
            <person name="O'Connor E."/>
            <person name="Balint B."/>
            <person name="Krizsan K."/>
            <person name="Kiss B."/>
            <person name="Hess J."/>
            <person name="Varga T."/>
            <person name="Slot J."/>
            <person name="Riley R."/>
            <person name="Boka B."/>
            <person name="Rigling D."/>
            <person name="Barry K."/>
            <person name="Lee J."/>
            <person name="Mihaltcheva S."/>
            <person name="LaButti K."/>
            <person name="Lipzen A."/>
            <person name="Waldron R."/>
            <person name="Moloney N.M."/>
            <person name="Sperisen C."/>
            <person name="Kredics L."/>
            <person name="Vagvoelgyi C."/>
            <person name="Patrignani A."/>
            <person name="Fitzpatrick D."/>
            <person name="Nagy I."/>
            <person name="Doyle S."/>
            <person name="Anderson J.B."/>
            <person name="Grigoriev I.V."/>
            <person name="Gueldener U."/>
            <person name="Muensterkoetter M."/>
            <person name="Nagy L.G."/>
        </authorList>
    </citation>
    <scope>NUCLEOTIDE SEQUENCE [LARGE SCALE GENOMIC DNA]</scope>
    <source>
        <strain evidence="3">28-4</strain>
    </source>
</reference>
<keyword evidence="3" id="KW-1185">Reference proteome</keyword>
<evidence type="ECO:0000313" key="2">
    <source>
        <dbReference type="EMBL" id="PBK63388.1"/>
    </source>
</evidence>
<evidence type="ECO:0000313" key="3">
    <source>
        <dbReference type="Proteomes" id="UP000218334"/>
    </source>
</evidence>
<accession>A0A2H3BBH2</accession>
<gene>
    <name evidence="2" type="ORF">ARMSODRAFT_1024122</name>
</gene>
<name>A0A2H3BBH2_9AGAR</name>
<dbReference type="Proteomes" id="UP000218334">
    <property type="component" value="Unassembled WGS sequence"/>
</dbReference>
<feature type="region of interest" description="Disordered" evidence="1">
    <location>
        <begin position="1"/>
        <end position="21"/>
    </location>
</feature>
<protein>
    <submittedName>
        <fullName evidence="2">Uncharacterized protein</fullName>
    </submittedName>
</protein>
<sequence>MSQAASQVFGGLALPESGPGSHLDEEHAWGMIGFEIVETMMALAGLTENPVNTSPNPCADVLDQLFLQCMNWICGLSSGLNSRCSHGTNHFCRFEAQSIFKIQKALCRTEVLLCSSTSSSVQSTAASFSFTSTRDYIHEWENLPSGSNTSVYLRNGEITIVAAGGRAFS</sequence>
<dbReference type="EMBL" id="KZ293459">
    <property type="protein sequence ID" value="PBK63388.1"/>
    <property type="molecule type" value="Genomic_DNA"/>
</dbReference>